<proteinExistence type="predicted"/>
<evidence type="ECO:0000256" key="2">
    <source>
        <dbReference type="PROSITE-ProRule" id="PRU00176"/>
    </source>
</evidence>
<sequence>MMVQRARFVSMLMLCSTLTRRNARDFSSKLFVGGLSYDTNETILKDVFSPYGQIMEVKVVCDHRRETKGFGFVRFAQNAEARAALEKVDGQSVDGRNIRVCYVNKEAKEAKVTDDHVYYTNQVPTYTRKFSSLYRSKM</sequence>
<dbReference type="PANTHER" id="PTHR48027">
    <property type="entry name" value="HETEROGENEOUS NUCLEAR RIBONUCLEOPROTEIN 87F-RELATED"/>
    <property type="match status" value="1"/>
</dbReference>
<feature type="domain" description="RRM" evidence="3">
    <location>
        <begin position="28"/>
        <end position="105"/>
    </location>
</feature>
<dbReference type="Proteomes" id="UP000639772">
    <property type="component" value="Chromosome 11"/>
</dbReference>
<name>A0A835Q4A9_VANPL</name>
<gene>
    <name evidence="4" type="ORF">HPP92_020779</name>
</gene>
<evidence type="ECO:0000256" key="1">
    <source>
        <dbReference type="ARBA" id="ARBA00022884"/>
    </source>
</evidence>
<dbReference type="SMART" id="SM00360">
    <property type="entry name" value="RRM"/>
    <property type="match status" value="1"/>
</dbReference>
<dbReference type="InterPro" id="IPR035979">
    <property type="entry name" value="RBD_domain_sf"/>
</dbReference>
<accession>A0A835Q4A9</accession>
<evidence type="ECO:0000313" key="5">
    <source>
        <dbReference type="Proteomes" id="UP000639772"/>
    </source>
</evidence>
<dbReference type="Pfam" id="PF00076">
    <property type="entry name" value="RRM_1"/>
    <property type="match status" value="1"/>
</dbReference>
<dbReference type="Gene3D" id="3.30.70.330">
    <property type="match status" value="1"/>
</dbReference>
<dbReference type="GO" id="GO:0003723">
    <property type="term" value="F:RNA binding"/>
    <property type="evidence" value="ECO:0007669"/>
    <property type="project" value="UniProtKB-UniRule"/>
</dbReference>
<organism evidence="4 5">
    <name type="scientific">Vanilla planifolia</name>
    <name type="common">Vanilla</name>
    <dbReference type="NCBI Taxonomy" id="51239"/>
    <lineage>
        <taxon>Eukaryota</taxon>
        <taxon>Viridiplantae</taxon>
        <taxon>Streptophyta</taxon>
        <taxon>Embryophyta</taxon>
        <taxon>Tracheophyta</taxon>
        <taxon>Spermatophyta</taxon>
        <taxon>Magnoliopsida</taxon>
        <taxon>Liliopsida</taxon>
        <taxon>Asparagales</taxon>
        <taxon>Orchidaceae</taxon>
        <taxon>Vanilloideae</taxon>
        <taxon>Vanilleae</taxon>
        <taxon>Vanilla</taxon>
    </lineage>
</organism>
<dbReference type="OrthoDB" id="439808at2759"/>
<evidence type="ECO:0000313" key="4">
    <source>
        <dbReference type="EMBL" id="KAG0462303.1"/>
    </source>
</evidence>
<dbReference type="InterPro" id="IPR000504">
    <property type="entry name" value="RRM_dom"/>
</dbReference>
<protein>
    <recommendedName>
        <fullName evidence="3">RRM domain-containing protein</fullName>
    </recommendedName>
</protein>
<evidence type="ECO:0000259" key="3">
    <source>
        <dbReference type="PROSITE" id="PS50102"/>
    </source>
</evidence>
<dbReference type="InterPro" id="IPR012677">
    <property type="entry name" value="Nucleotide-bd_a/b_plait_sf"/>
</dbReference>
<comment type="caution">
    <text evidence="4">The sequence shown here is derived from an EMBL/GenBank/DDBJ whole genome shotgun (WGS) entry which is preliminary data.</text>
</comment>
<dbReference type="InterPro" id="IPR052462">
    <property type="entry name" value="SLIRP/GR-RBP-like"/>
</dbReference>
<dbReference type="PROSITE" id="PS50102">
    <property type="entry name" value="RRM"/>
    <property type="match status" value="1"/>
</dbReference>
<keyword evidence="1 2" id="KW-0694">RNA-binding</keyword>
<dbReference type="SUPFAM" id="SSF54928">
    <property type="entry name" value="RNA-binding domain, RBD"/>
    <property type="match status" value="1"/>
</dbReference>
<reference evidence="4 5" key="1">
    <citation type="journal article" date="2020" name="Nat. Food">
        <title>A phased Vanilla planifolia genome enables genetic improvement of flavour and production.</title>
        <authorList>
            <person name="Hasing T."/>
            <person name="Tang H."/>
            <person name="Brym M."/>
            <person name="Khazi F."/>
            <person name="Huang T."/>
            <person name="Chambers A.H."/>
        </authorList>
    </citation>
    <scope>NUCLEOTIDE SEQUENCE [LARGE SCALE GENOMIC DNA]</scope>
    <source>
        <tissue evidence="4">Leaf</tissue>
    </source>
</reference>
<dbReference type="EMBL" id="JADCNM010000011">
    <property type="protein sequence ID" value="KAG0462303.1"/>
    <property type="molecule type" value="Genomic_DNA"/>
</dbReference>
<dbReference type="AlphaFoldDB" id="A0A835Q4A9"/>